<evidence type="ECO:0000313" key="1">
    <source>
        <dbReference type="EMBL" id="WNR43027.1"/>
    </source>
</evidence>
<dbReference type="AlphaFoldDB" id="A0AA96RLC5"/>
<evidence type="ECO:0008006" key="3">
    <source>
        <dbReference type="Google" id="ProtNLM"/>
    </source>
</evidence>
<dbReference type="EMBL" id="CP130319">
    <property type="protein sequence ID" value="WNR43027.1"/>
    <property type="molecule type" value="Genomic_DNA"/>
</dbReference>
<accession>A0AA96RLC5</accession>
<protein>
    <recommendedName>
        <fullName evidence="3">Cellulase</fullName>
    </recommendedName>
</protein>
<reference evidence="1" key="1">
    <citation type="submission" date="2022-02" db="EMBL/GenBank/DDBJ databases">
        <title>Paenibacillus sp. MBLB1832 Whole Genome Shotgun Sequencing.</title>
        <authorList>
            <person name="Hwang C.Y."/>
            <person name="Cho E.-S."/>
            <person name="Seo M.-J."/>
        </authorList>
    </citation>
    <scope>NUCLEOTIDE SEQUENCE</scope>
    <source>
        <strain evidence="1">MBLB1832</strain>
    </source>
</reference>
<proteinExistence type="predicted"/>
<keyword evidence="2" id="KW-1185">Reference proteome</keyword>
<dbReference type="Proteomes" id="UP001304650">
    <property type="component" value="Chromosome"/>
</dbReference>
<dbReference type="KEGG" id="proo:MJB10_18135"/>
<dbReference type="RefSeq" id="WP_314796947.1">
    <property type="nucleotide sequence ID" value="NZ_CP130319.1"/>
</dbReference>
<organism evidence="1 2">
    <name type="scientific">Paenibacillus roseopurpureus</name>
    <dbReference type="NCBI Taxonomy" id="2918901"/>
    <lineage>
        <taxon>Bacteria</taxon>
        <taxon>Bacillati</taxon>
        <taxon>Bacillota</taxon>
        <taxon>Bacilli</taxon>
        <taxon>Bacillales</taxon>
        <taxon>Paenibacillaceae</taxon>
        <taxon>Paenibacillus</taxon>
    </lineage>
</organism>
<evidence type="ECO:0000313" key="2">
    <source>
        <dbReference type="Proteomes" id="UP001304650"/>
    </source>
</evidence>
<name>A0AA96RLC5_9BACL</name>
<sequence length="83" mass="9307">MEMAVNTFELKGLQNSEYTAVKKEVDDMVAAGYTNLRIPINWGNNSRYPGRTDASGNVNPNVPDILTYKSILDYIVNTVNPQR</sequence>
<gene>
    <name evidence="1" type="ORF">MJB10_18135</name>
</gene>